<dbReference type="SUPFAM" id="SSF161098">
    <property type="entry name" value="MetI-like"/>
    <property type="match status" value="1"/>
</dbReference>
<keyword evidence="7 9" id="KW-0472">Membrane</keyword>
<reference evidence="11 12" key="1">
    <citation type="submission" date="2016-10" db="EMBL/GenBank/DDBJ databases">
        <authorList>
            <person name="de Groot N.N."/>
        </authorList>
    </citation>
    <scope>NUCLEOTIDE SEQUENCE [LARGE SCALE GENOMIC DNA]</scope>
    <source>
        <strain evidence="11 12">DSM 26656</strain>
    </source>
</reference>
<dbReference type="InterPro" id="IPR000515">
    <property type="entry name" value="MetI-like"/>
</dbReference>
<sequence>MIQTNTYAPSAARTNGKLLLSGLHSVVNRPWVVSLAIFVAFLSIWQALTSTGGGETSVDPEYAKLMGQAVGVTTGSSIPGPMAVARRAMELGSRAFDSSNPNNLGIFWHLYYSLGRVFLGYALAVVVAVPLGFGIGLMPWLYQALNPFIQVLKPISPLAWMPLALYGLKDSATAAIFIIFICSLWPLLINTAAGAAGVRQDWLNVAKVLGLKTSTKVLRIVFPAAVPMILTGMRISIGIAWFVIVAAEMVVGQNGIGYFIWNEWNNLQLSSMIVAIGLIGIIGFVLDQALAWVGQKLSFKE</sequence>
<organism evidence="11 12">
    <name type="scientific">Bosea lathyri</name>
    <dbReference type="NCBI Taxonomy" id="1036778"/>
    <lineage>
        <taxon>Bacteria</taxon>
        <taxon>Pseudomonadati</taxon>
        <taxon>Pseudomonadota</taxon>
        <taxon>Alphaproteobacteria</taxon>
        <taxon>Hyphomicrobiales</taxon>
        <taxon>Boseaceae</taxon>
        <taxon>Bosea</taxon>
    </lineage>
</organism>
<dbReference type="PANTHER" id="PTHR30151">
    <property type="entry name" value="ALKANE SULFONATE ABC TRANSPORTER-RELATED, MEMBRANE SUBUNIT"/>
    <property type="match status" value="1"/>
</dbReference>
<evidence type="ECO:0000313" key="12">
    <source>
        <dbReference type="Proteomes" id="UP000236743"/>
    </source>
</evidence>
<keyword evidence="5 9" id="KW-0812">Transmembrane</keyword>
<dbReference type="InterPro" id="IPR035906">
    <property type="entry name" value="MetI-like_sf"/>
</dbReference>
<keyword evidence="3 9" id="KW-0813">Transport</keyword>
<gene>
    <name evidence="11" type="ORF">SAMN04488115_109213</name>
</gene>
<evidence type="ECO:0000256" key="1">
    <source>
        <dbReference type="ARBA" id="ARBA00004651"/>
    </source>
</evidence>
<dbReference type="Proteomes" id="UP000236743">
    <property type="component" value="Unassembled WGS sequence"/>
</dbReference>
<dbReference type="Gene3D" id="1.10.3720.10">
    <property type="entry name" value="MetI-like"/>
    <property type="match status" value="1"/>
</dbReference>
<dbReference type="FunFam" id="1.10.3720.10:FF:000003">
    <property type="entry name" value="Aliphatic sulfonate ABC transporter permease"/>
    <property type="match status" value="1"/>
</dbReference>
<evidence type="ECO:0000256" key="4">
    <source>
        <dbReference type="ARBA" id="ARBA00022475"/>
    </source>
</evidence>
<evidence type="ECO:0000256" key="9">
    <source>
        <dbReference type="RuleBase" id="RU363032"/>
    </source>
</evidence>
<keyword evidence="12" id="KW-1185">Reference proteome</keyword>
<comment type="subcellular location">
    <subcellularLocation>
        <location evidence="1 9">Cell membrane</location>
        <topology evidence="1 9">Multi-pass membrane protein</topology>
    </subcellularLocation>
</comment>
<evidence type="ECO:0000256" key="3">
    <source>
        <dbReference type="ARBA" id="ARBA00022448"/>
    </source>
</evidence>
<dbReference type="GO" id="GO:0042918">
    <property type="term" value="P:alkanesulfonate transmembrane transport"/>
    <property type="evidence" value="ECO:0007669"/>
    <property type="project" value="UniProtKB-ARBA"/>
</dbReference>
<feature type="domain" description="ABC transmembrane type-1" evidence="10">
    <location>
        <begin position="110"/>
        <end position="291"/>
    </location>
</feature>
<dbReference type="OrthoDB" id="8138334at2"/>
<protein>
    <submittedName>
        <fullName evidence="11">Nitrate/nitrite transport system permease protein</fullName>
    </submittedName>
</protein>
<dbReference type="GO" id="GO:0005886">
    <property type="term" value="C:plasma membrane"/>
    <property type="evidence" value="ECO:0007669"/>
    <property type="project" value="UniProtKB-SubCell"/>
</dbReference>
<evidence type="ECO:0000256" key="8">
    <source>
        <dbReference type="ARBA" id="ARBA00056719"/>
    </source>
</evidence>
<name>A0A1H6CBK7_9HYPH</name>
<keyword evidence="6 9" id="KW-1133">Transmembrane helix</keyword>
<evidence type="ECO:0000259" key="10">
    <source>
        <dbReference type="PROSITE" id="PS50928"/>
    </source>
</evidence>
<feature type="transmembrane region" description="Helical" evidence="9">
    <location>
        <begin position="118"/>
        <end position="142"/>
    </location>
</feature>
<dbReference type="RefSeq" id="WP_103874454.1">
    <property type="nucleotide sequence ID" value="NZ_FNUY01000009.1"/>
</dbReference>
<keyword evidence="4" id="KW-1003">Cell membrane</keyword>
<dbReference type="CDD" id="cd06261">
    <property type="entry name" value="TM_PBP2"/>
    <property type="match status" value="1"/>
</dbReference>
<dbReference type="PROSITE" id="PS50928">
    <property type="entry name" value="ABC_TM1"/>
    <property type="match status" value="1"/>
</dbReference>
<dbReference type="EMBL" id="FNUY01000009">
    <property type="protein sequence ID" value="SEG70167.1"/>
    <property type="molecule type" value="Genomic_DNA"/>
</dbReference>
<evidence type="ECO:0000256" key="6">
    <source>
        <dbReference type="ARBA" id="ARBA00022989"/>
    </source>
</evidence>
<feature type="transmembrane region" description="Helical" evidence="9">
    <location>
        <begin position="240"/>
        <end position="261"/>
    </location>
</feature>
<feature type="transmembrane region" description="Helical" evidence="9">
    <location>
        <begin position="273"/>
        <end position="293"/>
    </location>
</feature>
<evidence type="ECO:0000256" key="5">
    <source>
        <dbReference type="ARBA" id="ARBA00022692"/>
    </source>
</evidence>
<feature type="transmembrane region" description="Helical" evidence="9">
    <location>
        <begin position="175"/>
        <end position="197"/>
    </location>
</feature>
<dbReference type="AlphaFoldDB" id="A0A1H6CBK7"/>
<comment type="similarity">
    <text evidence="2 9">Belongs to the binding-protein-dependent transport system permease family.</text>
</comment>
<evidence type="ECO:0000256" key="7">
    <source>
        <dbReference type="ARBA" id="ARBA00023136"/>
    </source>
</evidence>
<dbReference type="Pfam" id="PF00528">
    <property type="entry name" value="BPD_transp_1"/>
    <property type="match status" value="1"/>
</dbReference>
<dbReference type="PANTHER" id="PTHR30151:SF7">
    <property type="entry name" value="NITRATE IMPORT PERMEASE PROTEIN NRTB"/>
    <property type="match status" value="1"/>
</dbReference>
<comment type="function">
    <text evidence="8">Probably part of an ABC transporter complex. Probably responsible for the translocation of the substrate across the membrane.</text>
</comment>
<accession>A0A1H6CBK7</accession>
<evidence type="ECO:0000256" key="2">
    <source>
        <dbReference type="ARBA" id="ARBA00009306"/>
    </source>
</evidence>
<proteinExistence type="inferred from homology"/>
<evidence type="ECO:0000313" key="11">
    <source>
        <dbReference type="EMBL" id="SEG70167.1"/>
    </source>
</evidence>